<dbReference type="Pfam" id="PF19272">
    <property type="entry name" value="ASMase_C"/>
    <property type="match status" value="1"/>
</dbReference>
<organism evidence="11 12">
    <name type="scientific">Calicophoron daubneyi</name>
    <name type="common">Rumen fluke</name>
    <name type="synonym">Paramphistomum daubneyi</name>
    <dbReference type="NCBI Taxonomy" id="300641"/>
    <lineage>
        <taxon>Eukaryota</taxon>
        <taxon>Metazoa</taxon>
        <taxon>Spiralia</taxon>
        <taxon>Lophotrochozoa</taxon>
        <taxon>Platyhelminthes</taxon>
        <taxon>Trematoda</taxon>
        <taxon>Digenea</taxon>
        <taxon>Plagiorchiida</taxon>
        <taxon>Pronocephalata</taxon>
        <taxon>Paramphistomoidea</taxon>
        <taxon>Paramphistomidae</taxon>
        <taxon>Calicophoron</taxon>
    </lineage>
</organism>
<feature type="compositionally biased region" description="Polar residues" evidence="6">
    <location>
        <begin position="772"/>
        <end position="783"/>
    </location>
</feature>
<dbReference type="EMBL" id="CAXLJL010000223">
    <property type="protein sequence ID" value="CAL5134724.1"/>
    <property type="molecule type" value="Genomic_DNA"/>
</dbReference>
<evidence type="ECO:0000259" key="10">
    <source>
        <dbReference type="Pfam" id="PF19272"/>
    </source>
</evidence>
<protein>
    <recommendedName>
        <fullName evidence="13">Acid sphingomyelinase-like phosphodiesterase 3b</fullName>
    </recommendedName>
</protein>
<dbReference type="InterPro" id="IPR045473">
    <property type="entry name" value="ASM_C"/>
</dbReference>
<feature type="chain" id="PRO_5043573298" description="Acid sphingomyelinase-like phosphodiesterase 3b" evidence="8">
    <location>
        <begin position="21"/>
        <end position="906"/>
    </location>
</feature>
<feature type="compositionally biased region" description="Polar residues" evidence="6">
    <location>
        <begin position="749"/>
        <end position="760"/>
    </location>
</feature>
<gene>
    <name evidence="11" type="ORF">CDAUBV1_LOCUS8693</name>
</gene>
<reference evidence="11" key="1">
    <citation type="submission" date="2024-06" db="EMBL/GenBank/DDBJ databases">
        <authorList>
            <person name="Liu X."/>
            <person name="Lenzi L."/>
            <person name="Haldenby T S."/>
            <person name="Uol C."/>
        </authorList>
    </citation>
    <scope>NUCLEOTIDE SEQUENCE</scope>
</reference>
<comment type="caution">
    <text evidence="11">The sequence shown here is derived from an EMBL/GenBank/DDBJ whole genome shotgun (WGS) entry which is preliminary data.</text>
</comment>
<evidence type="ECO:0000256" key="2">
    <source>
        <dbReference type="ARBA" id="ARBA00008234"/>
    </source>
</evidence>
<dbReference type="Proteomes" id="UP001497525">
    <property type="component" value="Unassembled WGS sequence"/>
</dbReference>
<name>A0AAV2TC94_CALDB</name>
<evidence type="ECO:0000259" key="9">
    <source>
        <dbReference type="Pfam" id="PF00149"/>
    </source>
</evidence>
<evidence type="ECO:0008006" key="13">
    <source>
        <dbReference type="Google" id="ProtNLM"/>
    </source>
</evidence>
<evidence type="ECO:0000256" key="1">
    <source>
        <dbReference type="ARBA" id="ARBA00004613"/>
    </source>
</evidence>
<dbReference type="Gene3D" id="3.60.21.10">
    <property type="match status" value="1"/>
</dbReference>
<dbReference type="Pfam" id="PF00149">
    <property type="entry name" value="Metallophos"/>
    <property type="match status" value="1"/>
</dbReference>
<feature type="region of interest" description="Disordered" evidence="6">
    <location>
        <begin position="726"/>
        <end position="832"/>
    </location>
</feature>
<keyword evidence="7" id="KW-0472">Membrane</keyword>
<evidence type="ECO:0000313" key="12">
    <source>
        <dbReference type="Proteomes" id="UP001497525"/>
    </source>
</evidence>
<dbReference type="PANTHER" id="PTHR10340">
    <property type="entry name" value="SPHINGOMYELIN PHOSPHODIESTERASE"/>
    <property type="match status" value="1"/>
</dbReference>
<dbReference type="PANTHER" id="PTHR10340:SF57">
    <property type="entry name" value="METALLOPHOS DOMAIN-CONTAINING PROTEIN"/>
    <property type="match status" value="1"/>
</dbReference>
<dbReference type="SUPFAM" id="SSF56300">
    <property type="entry name" value="Metallo-dependent phosphatases"/>
    <property type="match status" value="1"/>
</dbReference>
<evidence type="ECO:0000256" key="5">
    <source>
        <dbReference type="ARBA" id="ARBA00023180"/>
    </source>
</evidence>
<comment type="subcellular location">
    <subcellularLocation>
        <location evidence="1">Secreted</location>
    </subcellularLocation>
</comment>
<keyword evidence="3" id="KW-0964">Secreted</keyword>
<feature type="signal peptide" evidence="8">
    <location>
        <begin position="1"/>
        <end position="20"/>
    </location>
</feature>
<evidence type="ECO:0000256" key="3">
    <source>
        <dbReference type="ARBA" id="ARBA00022525"/>
    </source>
</evidence>
<comment type="similarity">
    <text evidence="2">Belongs to the acid sphingomyelinase family.</text>
</comment>
<dbReference type="GO" id="GO:0008081">
    <property type="term" value="F:phosphoric diester hydrolase activity"/>
    <property type="evidence" value="ECO:0007669"/>
    <property type="project" value="TreeGrafter"/>
</dbReference>
<proteinExistence type="inferred from homology"/>
<feature type="domain" description="Calcineurin-like phosphoesterase" evidence="9">
    <location>
        <begin position="27"/>
        <end position="288"/>
    </location>
</feature>
<keyword evidence="4" id="KW-0378">Hydrolase</keyword>
<dbReference type="AlphaFoldDB" id="A0AAV2TC94"/>
<evidence type="ECO:0000313" key="11">
    <source>
        <dbReference type="EMBL" id="CAL5134724.1"/>
    </source>
</evidence>
<feature type="region of interest" description="Disordered" evidence="6">
    <location>
        <begin position="640"/>
        <end position="676"/>
    </location>
</feature>
<feature type="domain" description="Sphingomyelin phosphodiesterase C-terminal" evidence="10">
    <location>
        <begin position="302"/>
        <end position="450"/>
    </location>
</feature>
<feature type="compositionally biased region" description="Acidic residues" evidence="6">
    <location>
        <begin position="726"/>
        <end position="739"/>
    </location>
</feature>
<accession>A0AAV2TC94</accession>
<dbReference type="InterPro" id="IPR029052">
    <property type="entry name" value="Metallo-depent_PP-like"/>
</dbReference>
<evidence type="ECO:0000256" key="8">
    <source>
        <dbReference type="SAM" id="SignalP"/>
    </source>
</evidence>
<keyword evidence="7" id="KW-0812">Transmembrane</keyword>
<evidence type="ECO:0000256" key="6">
    <source>
        <dbReference type="SAM" id="MobiDB-lite"/>
    </source>
</evidence>
<evidence type="ECO:0000256" key="4">
    <source>
        <dbReference type="ARBA" id="ARBA00022801"/>
    </source>
</evidence>
<keyword evidence="7" id="KW-1133">Transmembrane helix</keyword>
<dbReference type="GO" id="GO:0005615">
    <property type="term" value="C:extracellular space"/>
    <property type="evidence" value="ECO:0007669"/>
    <property type="project" value="TreeGrafter"/>
</dbReference>
<dbReference type="InterPro" id="IPR004843">
    <property type="entry name" value="Calcineurin-like_PHP"/>
</dbReference>
<evidence type="ECO:0000256" key="7">
    <source>
        <dbReference type="SAM" id="Phobius"/>
    </source>
</evidence>
<feature type="transmembrane region" description="Helical" evidence="7">
    <location>
        <begin position="497"/>
        <end position="518"/>
    </location>
</feature>
<sequence length="906" mass="100048">MEVELLIVIALSLGVAEMAADDDIGYFWQLTDLHMEPNYTSLLCKGSFGDYRCDSPLELVRSAINATQLFCPNNKVDFVVWSGDGGPHRPLLEVEFEDILRNLSQLFRKVFTDKVYVLPVLGNHDVRPANQMQPGVDDPDRLKWCHKLASDSDLWGPWIHLRSFDKSLPTPPPANFSKGCFFSHILRVGSSRLLLISLNGLIWYTGNPAADKAGPDPLNQLEWFNNSCSWARQNGCKVLLVSHFPPGASENTPKQFRFLRDEVNERFVHLLETNADVIMTSLFAHEHVDSFRVLSSSAGVPLLSLLLGPSISPMHLSGLGSFNPRIRLYWYKRSVGVLLGYAQYFLDLSDQRIQSIGPQWTLEYNTSVVYNLKDLSPASLSRLLDVFAGDDTPNGSWSAYWKYELGGRPHDEKPGDLDPGGLCPRSKSPCRCEHLCPMRYLNLTAMDQCLASCLLGQLKHAPSVTDTAPTSGELSVYPNRSEINATNGFFNTERNSLPIVIGVIIAFLGILVGVVLVVNREICRKRGRYSRGLGNNGGSIGGMLFSSMNGAFPSVLRGDTRDVYNTGEGSCTELRTAFHPDYCLEDERYVEDGQITDKPPPHMNGYLHGPMDKMIKQEMSRNGLADGYACQASQDLQLDNAQPSVESGESHLANDRIYPPLGLRTRSKSPKTRYSVPDFSVHNSRFIPPGSISRVNEHGSVVTTEGGRNVVRPVNSTYICPTEDYYADDEAFGDEEEGSELIRERSDQGNDSEPYSSSDEASCEGNGGHSFQVDQGSTPLSKSRSIKELKKSKNGRNEPVIVEDPLAAGDNCTSPSNHSSPDDHTSPSLFHSRSVTFGQDSLAYPVRNEAKKSCRSAAATSPRHEALYLKRLSSGHTNEPVDGLCGEPSLPPANVHGTPTYDYVRI</sequence>
<keyword evidence="8" id="KW-0732">Signal</keyword>
<keyword evidence="5" id="KW-0325">Glycoprotein</keyword>